<evidence type="ECO:0000313" key="3">
    <source>
        <dbReference type="EMBL" id="KAF9698175.1"/>
    </source>
</evidence>
<protein>
    <submittedName>
        <fullName evidence="3">Uncharacterized protein</fullName>
    </submittedName>
</protein>
<proteinExistence type="predicted"/>
<keyword evidence="2" id="KW-1133">Transmembrane helix</keyword>
<keyword evidence="2" id="KW-0812">Transmembrane</keyword>
<keyword evidence="4" id="KW-1185">Reference proteome</keyword>
<evidence type="ECO:0000256" key="1">
    <source>
        <dbReference type="SAM" id="MobiDB-lite"/>
    </source>
</evidence>
<feature type="compositionally biased region" description="Basic residues" evidence="1">
    <location>
        <begin position="107"/>
        <end position="118"/>
    </location>
</feature>
<feature type="region of interest" description="Disordered" evidence="1">
    <location>
        <begin position="77"/>
        <end position="118"/>
    </location>
</feature>
<evidence type="ECO:0000313" key="4">
    <source>
        <dbReference type="Proteomes" id="UP000651452"/>
    </source>
</evidence>
<dbReference type="AlphaFoldDB" id="A0A8H7J4V7"/>
<accession>A0A8H7J4V7</accession>
<reference evidence="3" key="1">
    <citation type="submission" date="2018-12" db="EMBL/GenBank/DDBJ databases">
        <authorList>
            <person name="Syme R.A."/>
            <person name="Farfan-Caceres L."/>
            <person name="Lichtenzveig J."/>
        </authorList>
    </citation>
    <scope>NUCLEOTIDE SEQUENCE</scope>
    <source>
        <strain evidence="3">Al4</strain>
    </source>
</reference>
<dbReference type="EMBL" id="RZGK01000006">
    <property type="protein sequence ID" value="KAF9698175.1"/>
    <property type="molecule type" value="Genomic_DNA"/>
</dbReference>
<feature type="compositionally biased region" description="Basic and acidic residues" evidence="1">
    <location>
        <begin position="77"/>
        <end position="89"/>
    </location>
</feature>
<gene>
    <name evidence="3" type="ORF">EKO04_003687</name>
</gene>
<keyword evidence="2" id="KW-0472">Membrane</keyword>
<evidence type="ECO:0000256" key="2">
    <source>
        <dbReference type="SAM" id="Phobius"/>
    </source>
</evidence>
<sequence length="118" mass="13834">MATPQAQAVRRWILTGAVAAITVTGTIYGAGLKSDREVKAERKRYQQASPEEIISQLQIARDNLVIKKKEMERKIAGFHEKQRQAKELELQQQQQRQEQEQEEQEKRVKRLKQLQRPR</sequence>
<dbReference type="Proteomes" id="UP000651452">
    <property type="component" value="Unassembled WGS sequence"/>
</dbReference>
<organism evidence="3 4">
    <name type="scientific">Ascochyta lentis</name>
    <dbReference type="NCBI Taxonomy" id="205686"/>
    <lineage>
        <taxon>Eukaryota</taxon>
        <taxon>Fungi</taxon>
        <taxon>Dikarya</taxon>
        <taxon>Ascomycota</taxon>
        <taxon>Pezizomycotina</taxon>
        <taxon>Dothideomycetes</taxon>
        <taxon>Pleosporomycetidae</taxon>
        <taxon>Pleosporales</taxon>
        <taxon>Pleosporineae</taxon>
        <taxon>Didymellaceae</taxon>
        <taxon>Ascochyta</taxon>
    </lineage>
</organism>
<comment type="caution">
    <text evidence="3">The sequence shown here is derived from an EMBL/GenBank/DDBJ whole genome shotgun (WGS) entry which is preliminary data.</text>
</comment>
<feature type="transmembrane region" description="Helical" evidence="2">
    <location>
        <begin position="12"/>
        <end position="32"/>
    </location>
</feature>
<dbReference type="OrthoDB" id="5428081at2759"/>
<reference evidence="3" key="2">
    <citation type="submission" date="2020-09" db="EMBL/GenBank/DDBJ databases">
        <title>Reference genome assembly for Australian Ascochyta lentis isolate Al4.</title>
        <authorList>
            <person name="Lee R.C."/>
            <person name="Farfan-Caceres L.M."/>
            <person name="Debler J.W."/>
            <person name="Williams A.H."/>
            <person name="Henares B.M."/>
        </authorList>
    </citation>
    <scope>NUCLEOTIDE SEQUENCE</scope>
    <source>
        <strain evidence="3">Al4</strain>
    </source>
</reference>
<name>A0A8H7J4V7_9PLEO</name>